<evidence type="ECO:0000313" key="2">
    <source>
        <dbReference type="Proteomes" id="UP001500307"/>
    </source>
</evidence>
<reference evidence="2" key="1">
    <citation type="journal article" date="2019" name="Int. J. Syst. Evol. Microbiol.">
        <title>The Global Catalogue of Microorganisms (GCM) 10K type strain sequencing project: providing services to taxonomists for standard genome sequencing and annotation.</title>
        <authorList>
            <consortium name="The Broad Institute Genomics Platform"/>
            <consortium name="The Broad Institute Genome Sequencing Center for Infectious Disease"/>
            <person name="Wu L."/>
            <person name="Ma J."/>
        </authorList>
    </citation>
    <scope>NUCLEOTIDE SEQUENCE [LARGE SCALE GENOMIC DNA]</scope>
    <source>
        <strain evidence="2">JCM 3175</strain>
    </source>
</reference>
<protein>
    <submittedName>
        <fullName evidence="1">Uncharacterized protein</fullName>
    </submittedName>
</protein>
<comment type="caution">
    <text evidence="1">The sequence shown here is derived from an EMBL/GenBank/DDBJ whole genome shotgun (WGS) entry which is preliminary data.</text>
</comment>
<sequence length="49" mass="4964">MWLIGRVTDLNPTSQAQAEIAALPACAAGSGGMATGLPVIVDMRSANVH</sequence>
<evidence type="ECO:0000313" key="1">
    <source>
        <dbReference type="EMBL" id="GAA4581700.1"/>
    </source>
</evidence>
<name>A0ABP8T4W4_9ACTN</name>
<organism evidence="1 2">
    <name type="scientific">Micromonospora coerulea</name>
    <dbReference type="NCBI Taxonomy" id="47856"/>
    <lineage>
        <taxon>Bacteria</taxon>
        <taxon>Bacillati</taxon>
        <taxon>Actinomycetota</taxon>
        <taxon>Actinomycetes</taxon>
        <taxon>Micromonosporales</taxon>
        <taxon>Micromonosporaceae</taxon>
        <taxon>Micromonospora</taxon>
    </lineage>
</organism>
<keyword evidence="2" id="KW-1185">Reference proteome</keyword>
<dbReference type="Proteomes" id="UP001500307">
    <property type="component" value="Unassembled WGS sequence"/>
</dbReference>
<dbReference type="EMBL" id="BAABGU010000097">
    <property type="protein sequence ID" value="GAA4581700.1"/>
    <property type="molecule type" value="Genomic_DNA"/>
</dbReference>
<proteinExistence type="predicted"/>
<gene>
    <name evidence="1" type="ORF">GCM10023176_62540</name>
</gene>
<accession>A0ABP8T4W4</accession>